<accession>A0A850QFY2</accession>
<gene>
    <name evidence="1" type="ORF">HV832_16405</name>
</gene>
<proteinExistence type="predicted"/>
<sequence length="56" mass="6307">MTVKAYKAIKFHCEKCGAAQYADYSLAPDWDDDRAVNADNIDCNLCGHTNRVIEEL</sequence>
<dbReference type="AlphaFoldDB" id="A0A850QFY2"/>
<dbReference type="EMBL" id="JABXYJ010000014">
    <property type="protein sequence ID" value="NVO79402.1"/>
    <property type="molecule type" value="Genomic_DNA"/>
</dbReference>
<evidence type="ECO:0000313" key="1">
    <source>
        <dbReference type="EMBL" id="NVO79402.1"/>
    </source>
</evidence>
<protein>
    <submittedName>
        <fullName evidence="1">Uncharacterized protein</fullName>
    </submittedName>
</protein>
<comment type="caution">
    <text evidence="1">The sequence shown here is derived from an EMBL/GenBank/DDBJ whole genome shotgun (WGS) entry which is preliminary data.</text>
</comment>
<dbReference type="Proteomes" id="UP000588051">
    <property type="component" value="Unassembled WGS sequence"/>
</dbReference>
<reference evidence="1 2" key="1">
    <citation type="submission" date="2020-06" db="EMBL/GenBank/DDBJ databases">
        <authorList>
            <person name="Qiu C."/>
            <person name="Liu Z."/>
        </authorList>
    </citation>
    <scope>NUCLEOTIDE SEQUENCE [LARGE SCALE GENOMIC DNA]</scope>
    <source>
        <strain evidence="1 2">EM 1</strain>
    </source>
</reference>
<evidence type="ECO:0000313" key="2">
    <source>
        <dbReference type="Proteomes" id="UP000588051"/>
    </source>
</evidence>
<dbReference type="RefSeq" id="WP_176805053.1">
    <property type="nucleotide sequence ID" value="NZ_JABXYJ010000014.1"/>
</dbReference>
<organism evidence="1 2">
    <name type="scientific">Undibacterium oligocarboniphilum</name>
    <dbReference type="NCBI Taxonomy" id="666702"/>
    <lineage>
        <taxon>Bacteria</taxon>
        <taxon>Pseudomonadati</taxon>
        <taxon>Pseudomonadota</taxon>
        <taxon>Betaproteobacteria</taxon>
        <taxon>Burkholderiales</taxon>
        <taxon>Oxalobacteraceae</taxon>
        <taxon>Undibacterium</taxon>
    </lineage>
</organism>
<name>A0A850QFY2_9BURK</name>
<keyword evidence="2" id="KW-1185">Reference proteome</keyword>